<gene>
    <name evidence="2" type="ORF">JOE69_003066</name>
</gene>
<keyword evidence="3" id="KW-1185">Reference proteome</keyword>
<feature type="signal peptide" evidence="1">
    <location>
        <begin position="1"/>
        <end position="25"/>
    </location>
</feature>
<evidence type="ECO:0000313" key="3">
    <source>
        <dbReference type="Proteomes" id="UP001185069"/>
    </source>
</evidence>
<evidence type="ECO:0000313" key="2">
    <source>
        <dbReference type="EMBL" id="MDR6270828.1"/>
    </source>
</evidence>
<evidence type="ECO:0000256" key="1">
    <source>
        <dbReference type="SAM" id="SignalP"/>
    </source>
</evidence>
<feature type="chain" id="PRO_5045528234" evidence="1">
    <location>
        <begin position="26"/>
        <end position="135"/>
    </location>
</feature>
<dbReference type="EMBL" id="JAVDQF010000001">
    <property type="protein sequence ID" value="MDR6270828.1"/>
    <property type="molecule type" value="Genomic_DNA"/>
</dbReference>
<protein>
    <submittedName>
        <fullName evidence="2">Uncharacterized protein</fullName>
    </submittedName>
</protein>
<dbReference type="RefSeq" id="WP_309800143.1">
    <property type="nucleotide sequence ID" value="NZ_BAAAHY010000004.1"/>
</dbReference>
<organism evidence="2 3">
    <name type="scientific">Arthrobacter russicus</name>
    <dbReference type="NCBI Taxonomy" id="172040"/>
    <lineage>
        <taxon>Bacteria</taxon>
        <taxon>Bacillati</taxon>
        <taxon>Actinomycetota</taxon>
        <taxon>Actinomycetes</taxon>
        <taxon>Micrococcales</taxon>
        <taxon>Micrococcaceae</taxon>
        <taxon>Arthrobacter</taxon>
    </lineage>
</organism>
<sequence length="135" mass="14606">MKKRIIAVLSIAFVMLFAIVPTASAAGKIVFKEYTDEGKYYFYYPEVCSVSWNSAPSYDGSTVGVACPAGYGFKSFEVIYGSGAPGGIIADNKSMTYDANGQDHVFPVTVAPHAFPVPPAIVNSYWTNLKVIPKF</sequence>
<keyword evidence="1" id="KW-0732">Signal</keyword>
<proteinExistence type="predicted"/>
<accession>A0ABU1JEH1</accession>
<dbReference type="Proteomes" id="UP001185069">
    <property type="component" value="Unassembled WGS sequence"/>
</dbReference>
<name>A0ABU1JEH1_9MICC</name>
<reference evidence="2 3" key="1">
    <citation type="submission" date="2023-07" db="EMBL/GenBank/DDBJ databases">
        <title>Sequencing the genomes of 1000 actinobacteria strains.</title>
        <authorList>
            <person name="Klenk H.-P."/>
        </authorList>
    </citation>
    <scope>NUCLEOTIDE SEQUENCE [LARGE SCALE GENOMIC DNA]</scope>
    <source>
        <strain evidence="2 3">DSM 14555</strain>
    </source>
</reference>
<comment type="caution">
    <text evidence="2">The sequence shown here is derived from an EMBL/GenBank/DDBJ whole genome shotgun (WGS) entry which is preliminary data.</text>
</comment>